<evidence type="ECO:0000256" key="6">
    <source>
        <dbReference type="ARBA" id="ARBA00022837"/>
    </source>
</evidence>
<dbReference type="GO" id="GO:0046872">
    <property type="term" value="F:metal ion binding"/>
    <property type="evidence" value="ECO:0007669"/>
    <property type="project" value="UniProtKB-KW"/>
</dbReference>
<dbReference type="PANTHER" id="PTHR33938:SF8">
    <property type="entry name" value="CARBOXYLIC ESTER HYDROLASE"/>
    <property type="match status" value="1"/>
</dbReference>
<keyword evidence="5 8" id="KW-0378">Hydrolase</keyword>
<proteinExistence type="inferred from homology"/>
<evidence type="ECO:0000256" key="8">
    <source>
        <dbReference type="RuleBase" id="RU361238"/>
    </source>
</evidence>
<dbReference type="SUPFAM" id="SSF53474">
    <property type="entry name" value="alpha/beta-Hydrolases"/>
    <property type="match status" value="1"/>
</dbReference>
<dbReference type="AlphaFoldDB" id="A0A9P4NET7"/>
<organism evidence="9 10">
    <name type="scientific">Tothia fuscella</name>
    <dbReference type="NCBI Taxonomy" id="1048955"/>
    <lineage>
        <taxon>Eukaryota</taxon>
        <taxon>Fungi</taxon>
        <taxon>Dikarya</taxon>
        <taxon>Ascomycota</taxon>
        <taxon>Pezizomycotina</taxon>
        <taxon>Dothideomycetes</taxon>
        <taxon>Pleosporomycetidae</taxon>
        <taxon>Venturiales</taxon>
        <taxon>Cylindrosympodiaceae</taxon>
        <taxon>Tothia</taxon>
    </lineage>
</organism>
<evidence type="ECO:0000256" key="7">
    <source>
        <dbReference type="ARBA" id="ARBA00023157"/>
    </source>
</evidence>
<keyword evidence="10" id="KW-1185">Reference proteome</keyword>
<accession>A0A9P4NET7</accession>
<dbReference type="Pfam" id="PF07519">
    <property type="entry name" value="Tannase"/>
    <property type="match status" value="2"/>
</dbReference>
<gene>
    <name evidence="9" type="ORF">EJ08DRAFT_643200</name>
</gene>
<keyword evidence="4" id="KW-0732">Signal</keyword>
<dbReference type="EMBL" id="MU007130">
    <property type="protein sequence ID" value="KAF2418256.1"/>
    <property type="molecule type" value="Genomic_DNA"/>
</dbReference>
<keyword evidence="3" id="KW-0479">Metal-binding</keyword>
<evidence type="ECO:0000313" key="10">
    <source>
        <dbReference type="Proteomes" id="UP000800235"/>
    </source>
</evidence>
<dbReference type="EC" id="3.1.1.-" evidence="8"/>
<sequence>MALLQRAANVVACSPTAIPYPSLPGAQVRSLEAHTVHKGYQYVIGGLYSNNGLATSPESEFCNVTIQYTPQGTEGRTTVQIWLPTEDWNGRLQAAGGSGWTAGLSDTAFGTMTGAVIEGYAAASTDGGHPNAHPKYWALKSDGKVDMENFRHYAQTSLNDLSILGKAVAKSFYGKAPHHSYWNGCSQGGRQGYMLAQKYPSAFNGIAASAPVLDWSQLTPAGFWAQTQMHEIGTYINPCELAALSAAATKACDGKDGLIDGIISDSDACYFDAFSLVNTTVDCGFGQLPRNVTREAATVAHVGWTGRNSSIHPDLLPYLDTTLGLADSVCQTNGTCVGKPFSLVGDWIKYFIQKDPNYDFETIKWPEFDRQFQVSVDEYHEVIGTNDTNLKPFRDAGGKLITYHGLADSIIPSRNTRFYWNAVAERDQNLHDYYRLFEAPGVGHCYTGTGLYPQGIFKSLVDWVENGKAPDVLDVDMSSTFGPKKTRILCPHPQKARYKGGSPDVKSSYTCA</sequence>
<protein>
    <recommendedName>
        <fullName evidence="8">Carboxylic ester hydrolase</fullName>
        <ecNumber evidence="8">3.1.1.-</ecNumber>
    </recommendedName>
</protein>
<keyword evidence="6" id="KW-0106">Calcium</keyword>
<reference evidence="9" key="1">
    <citation type="journal article" date="2020" name="Stud. Mycol.">
        <title>101 Dothideomycetes genomes: a test case for predicting lifestyles and emergence of pathogens.</title>
        <authorList>
            <person name="Haridas S."/>
            <person name="Albert R."/>
            <person name="Binder M."/>
            <person name="Bloem J."/>
            <person name="Labutti K."/>
            <person name="Salamov A."/>
            <person name="Andreopoulos B."/>
            <person name="Baker S."/>
            <person name="Barry K."/>
            <person name="Bills G."/>
            <person name="Bluhm B."/>
            <person name="Cannon C."/>
            <person name="Castanera R."/>
            <person name="Culley D."/>
            <person name="Daum C."/>
            <person name="Ezra D."/>
            <person name="Gonzalez J."/>
            <person name="Henrissat B."/>
            <person name="Kuo A."/>
            <person name="Liang C."/>
            <person name="Lipzen A."/>
            <person name="Lutzoni F."/>
            <person name="Magnuson J."/>
            <person name="Mondo S."/>
            <person name="Nolan M."/>
            <person name="Ohm R."/>
            <person name="Pangilinan J."/>
            <person name="Park H.-J."/>
            <person name="Ramirez L."/>
            <person name="Alfaro M."/>
            <person name="Sun H."/>
            <person name="Tritt A."/>
            <person name="Yoshinaga Y."/>
            <person name="Zwiers L.-H."/>
            <person name="Turgeon B."/>
            <person name="Goodwin S."/>
            <person name="Spatafora J."/>
            <person name="Crous P."/>
            <person name="Grigoriev I."/>
        </authorList>
    </citation>
    <scope>NUCLEOTIDE SEQUENCE</scope>
    <source>
        <strain evidence="9">CBS 130266</strain>
    </source>
</reference>
<evidence type="ECO:0000256" key="4">
    <source>
        <dbReference type="ARBA" id="ARBA00022729"/>
    </source>
</evidence>
<keyword evidence="2" id="KW-0719">Serine esterase</keyword>
<dbReference type="OrthoDB" id="3039123at2759"/>
<dbReference type="Gene3D" id="3.40.50.1820">
    <property type="entry name" value="alpha/beta hydrolase"/>
    <property type="match status" value="1"/>
</dbReference>
<evidence type="ECO:0000256" key="2">
    <source>
        <dbReference type="ARBA" id="ARBA00022487"/>
    </source>
</evidence>
<dbReference type="InterPro" id="IPR029058">
    <property type="entry name" value="AB_hydrolase_fold"/>
</dbReference>
<evidence type="ECO:0000256" key="5">
    <source>
        <dbReference type="ARBA" id="ARBA00022801"/>
    </source>
</evidence>
<comment type="similarity">
    <text evidence="1 8">Belongs to the tannase family.</text>
</comment>
<dbReference type="PANTHER" id="PTHR33938">
    <property type="entry name" value="FERULOYL ESTERASE B-RELATED"/>
    <property type="match status" value="1"/>
</dbReference>
<evidence type="ECO:0000256" key="3">
    <source>
        <dbReference type="ARBA" id="ARBA00022723"/>
    </source>
</evidence>
<dbReference type="InterPro" id="IPR011118">
    <property type="entry name" value="Tannase/feruloyl_esterase"/>
</dbReference>
<evidence type="ECO:0000313" key="9">
    <source>
        <dbReference type="EMBL" id="KAF2418256.1"/>
    </source>
</evidence>
<name>A0A9P4NET7_9PEZI</name>
<keyword evidence="7" id="KW-1015">Disulfide bond</keyword>
<comment type="caution">
    <text evidence="9">The sequence shown here is derived from an EMBL/GenBank/DDBJ whole genome shotgun (WGS) entry which is preliminary data.</text>
</comment>
<dbReference type="Proteomes" id="UP000800235">
    <property type="component" value="Unassembled WGS sequence"/>
</dbReference>
<evidence type="ECO:0000256" key="1">
    <source>
        <dbReference type="ARBA" id="ARBA00006249"/>
    </source>
</evidence>
<dbReference type="GO" id="GO:0030600">
    <property type="term" value="F:feruloyl esterase activity"/>
    <property type="evidence" value="ECO:0007669"/>
    <property type="project" value="UniProtKB-ARBA"/>
</dbReference>